<feature type="compositionally biased region" description="Basic and acidic residues" evidence="1">
    <location>
        <begin position="125"/>
        <end position="160"/>
    </location>
</feature>
<evidence type="ECO:0000313" key="4">
    <source>
        <dbReference type="Proteomes" id="UP000199800"/>
    </source>
</evidence>
<evidence type="ECO:0000256" key="1">
    <source>
        <dbReference type="SAM" id="MobiDB-lite"/>
    </source>
</evidence>
<dbReference type="STRING" id="29364.SAMN04487772_101223"/>
<reference evidence="3 4" key="1">
    <citation type="submission" date="2016-10" db="EMBL/GenBank/DDBJ databases">
        <authorList>
            <person name="de Groot N.N."/>
        </authorList>
    </citation>
    <scope>NUCLEOTIDE SEQUENCE [LARGE SCALE GENOMIC DNA]</scope>
    <source>
        <strain evidence="3 4">DSM 1801</strain>
    </source>
</reference>
<organism evidence="3 4">
    <name type="scientific">[Clostridium] polysaccharolyticum</name>
    <dbReference type="NCBI Taxonomy" id="29364"/>
    <lineage>
        <taxon>Bacteria</taxon>
        <taxon>Bacillati</taxon>
        <taxon>Bacillota</taxon>
        <taxon>Clostridia</taxon>
        <taxon>Lachnospirales</taxon>
        <taxon>Lachnospiraceae</taxon>
    </lineage>
</organism>
<keyword evidence="2" id="KW-1133">Transmembrane helix</keyword>
<keyword evidence="2" id="KW-0472">Membrane</keyword>
<dbReference type="EMBL" id="FOHN01000001">
    <property type="protein sequence ID" value="SES65359.1"/>
    <property type="molecule type" value="Genomic_DNA"/>
</dbReference>
<dbReference type="AlphaFoldDB" id="A0A1H9Y9B0"/>
<dbReference type="RefSeq" id="WP_092475196.1">
    <property type="nucleotide sequence ID" value="NZ_FOHN01000001.1"/>
</dbReference>
<gene>
    <name evidence="3" type="ORF">SAMN04487772_101223</name>
</gene>
<protein>
    <submittedName>
        <fullName evidence="3">Uncharacterized protein</fullName>
    </submittedName>
</protein>
<evidence type="ECO:0000313" key="3">
    <source>
        <dbReference type="EMBL" id="SES65359.1"/>
    </source>
</evidence>
<feature type="region of interest" description="Disordered" evidence="1">
    <location>
        <begin position="125"/>
        <end position="174"/>
    </location>
</feature>
<evidence type="ECO:0000256" key="2">
    <source>
        <dbReference type="SAM" id="Phobius"/>
    </source>
</evidence>
<keyword evidence="4" id="KW-1185">Reference proteome</keyword>
<keyword evidence="2" id="KW-0812">Transmembrane</keyword>
<feature type="transmembrane region" description="Helical" evidence="2">
    <location>
        <begin position="6"/>
        <end position="23"/>
    </location>
</feature>
<sequence length="174" mass="19391">MKKNKIIIVAFIITVGFIWVFLFNSNSVRTGKDHSGNGIQVEVAKNESINADIKEQDKQEQHDGSSSKSDLHIDTYEELKKEKDVVNQKSRKVSGKSGSDTIEKAKTKVNKTKKIVIDESSTTMKDETIGTEKEYTAGEEPQKKIELHEPIVTEGKEVTIDTKPGGKRNIGTWG</sequence>
<proteinExistence type="predicted"/>
<name>A0A1H9Y9B0_9FIRM</name>
<accession>A0A1H9Y9B0</accession>
<dbReference type="Proteomes" id="UP000199800">
    <property type="component" value="Unassembled WGS sequence"/>
</dbReference>
<feature type="region of interest" description="Disordered" evidence="1">
    <location>
        <begin position="82"/>
        <end position="105"/>
    </location>
</feature>